<keyword evidence="4" id="KW-1185">Reference proteome</keyword>
<reference evidence="3 4" key="1">
    <citation type="submission" date="2024-10" db="EMBL/GenBank/DDBJ databases">
        <authorList>
            <person name="Kim D."/>
        </authorList>
    </citation>
    <scope>NUCLEOTIDE SEQUENCE [LARGE SCALE GENOMIC DNA]</scope>
    <source>
        <strain evidence="3">BH-2024</strain>
    </source>
</reference>
<keyword evidence="1" id="KW-1133">Transmembrane helix</keyword>
<keyword evidence="1" id="KW-0812">Transmembrane</keyword>
<feature type="transmembrane region" description="Helical" evidence="1">
    <location>
        <begin position="93"/>
        <end position="117"/>
    </location>
</feature>
<feature type="chain" id="PRO_5044871310" description="Vezatin" evidence="2">
    <location>
        <begin position="20"/>
        <end position="582"/>
    </location>
</feature>
<sequence length="582" mass="63741">MGNCFSHALFRQWWHCAAACELLDEQDIELLELEDSAGGEDHLQTQSERHGTAASLGRQQLKLLIPVASSVVVGAIAMCTFSANFVFLLLSAALALFLLSSALLILFLPRLACWLWARHVDDRFRHFVLGLRRRELALFGLRHFSSSPFSSSPHRSAVLPFRAPRVQCLRQLCRFVRAFNTASARLVLTSNEQDSLLFNFVGDEMRTLCDAGETADEAAAVDDDDNDLHINSLKSLWQYHFLVRSEFIRCALFALRRDLRRREHLAFCRHLALILNTVRATTAAVPLCITNVYSRTSSRTNANNVLKSSSAGLAAASRASMCRAQLEWALERLQPSPDDVGADSAWPPPPDVVKCVEQVAVSLRHALEECQQKQCPPQQLPAGGGDDGASFHGQNADAELLAQCQAQSCGSMVDDEEDYQIFELDTATVDHGNNNSRKAGKRRSICEEEDEFFVAANSAAGVALTHDAVLRELGAALTLRKEQCLRRERRALARARGLPDEAAVPAEELDRTPFAAAAAAAASRDATTVVAPAAAAVLMTPPNQAALMPSAKAVAAQRAAILGLQQRNEMEQFGDDEEDVEE</sequence>
<protein>
    <recommendedName>
        <fullName evidence="5">Vezatin</fullName>
    </recommendedName>
</protein>
<evidence type="ECO:0008006" key="5">
    <source>
        <dbReference type="Google" id="ProtNLM"/>
    </source>
</evidence>
<evidence type="ECO:0000313" key="4">
    <source>
        <dbReference type="Proteomes" id="UP001620626"/>
    </source>
</evidence>
<evidence type="ECO:0000256" key="1">
    <source>
        <dbReference type="SAM" id="Phobius"/>
    </source>
</evidence>
<organism evidence="3 4">
    <name type="scientific">Heterodera trifolii</name>
    <dbReference type="NCBI Taxonomy" id="157864"/>
    <lineage>
        <taxon>Eukaryota</taxon>
        <taxon>Metazoa</taxon>
        <taxon>Ecdysozoa</taxon>
        <taxon>Nematoda</taxon>
        <taxon>Chromadorea</taxon>
        <taxon>Rhabditida</taxon>
        <taxon>Tylenchina</taxon>
        <taxon>Tylenchomorpha</taxon>
        <taxon>Tylenchoidea</taxon>
        <taxon>Heteroderidae</taxon>
        <taxon>Heteroderinae</taxon>
        <taxon>Heterodera</taxon>
    </lineage>
</organism>
<comment type="caution">
    <text evidence="3">The sequence shown here is derived from an EMBL/GenBank/DDBJ whole genome shotgun (WGS) entry which is preliminary data.</text>
</comment>
<gene>
    <name evidence="3" type="ORF">niasHT_016593</name>
</gene>
<evidence type="ECO:0000256" key="2">
    <source>
        <dbReference type="SAM" id="SignalP"/>
    </source>
</evidence>
<keyword evidence="1" id="KW-0472">Membrane</keyword>
<dbReference type="EMBL" id="JBICBT010000499">
    <property type="protein sequence ID" value="KAL3111616.1"/>
    <property type="molecule type" value="Genomic_DNA"/>
</dbReference>
<name>A0ABD2L8S3_9BILA</name>
<keyword evidence="2" id="KW-0732">Signal</keyword>
<proteinExistence type="predicted"/>
<dbReference type="Proteomes" id="UP001620626">
    <property type="component" value="Unassembled WGS sequence"/>
</dbReference>
<dbReference type="AlphaFoldDB" id="A0ABD2L8S3"/>
<evidence type="ECO:0000313" key="3">
    <source>
        <dbReference type="EMBL" id="KAL3111616.1"/>
    </source>
</evidence>
<feature type="signal peptide" evidence="2">
    <location>
        <begin position="1"/>
        <end position="19"/>
    </location>
</feature>
<accession>A0ABD2L8S3</accession>